<feature type="binding site" evidence="10">
    <location>
        <position position="158"/>
    </location>
    <ligand>
        <name>UDP-N-acetyl-alpha-D-glucosamine</name>
        <dbReference type="ChEBI" id="CHEBI:57705"/>
    </ligand>
</feature>
<dbReference type="NCBIfam" id="TIGR01133">
    <property type="entry name" value="murG"/>
    <property type="match status" value="1"/>
</dbReference>
<comment type="similarity">
    <text evidence="10">Belongs to the glycosyltransferase 28 family. MurG subfamily.</text>
</comment>
<dbReference type="Pfam" id="PF04101">
    <property type="entry name" value="Glyco_tran_28_C"/>
    <property type="match status" value="1"/>
</dbReference>
<keyword evidence="8 10" id="KW-0131">Cell cycle</keyword>
<comment type="function">
    <text evidence="10">Cell wall formation. Catalyzes the transfer of a GlcNAc subunit on undecaprenyl-pyrophosphoryl-MurNAc-pentapeptide (lipid intermediate I) to form undecaprenyl-pyrophosphoryl-MurNAc-(pentapeptide)GlcNAc (lipid intermediate II).</text>
</comment>
<comment type="catalytic activity">
    <reaction evidence="10">
        <text>di-trans,octa-cis-undecaprenyl diphospho-N-acetyl-alpha-D-muramoyl-L-alanyl-D-glutamyl-meso-2,6-diaminopimeloyl-D-alanyl-D-alanine + UDP-N-acetyl-alpha-D-glucosamine = di-trans,octa-cis-undecaprenyl diphospho-[N-acetyl-alpha-D-glucosaminyl-(1-&gt;4)]-N-acetyl-alpha-D-muramoyl-L-alanyl-D-glutamyl-meso-2,6-diaminopimeloyl-D-alanyl-D-alanine + UDP + H(+)</text>
        <dbReference type="Rhea" id="RHEA:31227"/>
        <dbReference type="ChEBI" id="CHEBI:15378"/>
        <dbReference type="ChEBI" id="CHEBI:57705"/>
        <dbReference type="ChEBI" id="CHEBI:58223"/>
        <dbReference type="ChEBI" id="CHEBI:61387"/>
        <dbReference type="ChEBI" id="CHEBI:61388"/>
        <dbReference type="EC" id="2.4.1.227"/>
    </reaction>
</comment>
<dbReference type="GO" id="GO:0005886">
    <property type="term" value="C:plasma membrane"/>
    <property type="evidence" value="ECO:0007669"/>
    <property type="project" value="UniProtKB-SubCell"/>
</dbReference>
<comment type="pathway">
    <text evidence="10">Cell wall biogenesis; peptidoglycan biosynthesis.</text>
</comment>
<keyword evidence="2 10" id="KW-0132">Cell division</keyword>
<accession>A0AA34RCM8</accession>
<comment type="caution">
    <text evidence="10">Lacks conserved residue(s) required for the propagation of feature annotation.</text>
</comment>
<reference evidence="13 14" key="1">
    <citation type="journal article" date="2011" name="J. Bacteriol.">
        <title>Genome sequence of the obligate intracellular animal pathogen Chlamydia pecorum E58.</title>
        <authorList>
            <person name="Mojica S."/>
            <person name="Huot Creasy H."/>
            <person name="Daugherty S."/>
            <person name="Read T.D."/>
            <person name="Kim T."/>
            <person name="Kaltenboeck B."/>
            <person name="Bavoil P."/>
            <person name="Myers G.S."/>
        </authorList>
    </citation>
    <scope>NUCLEOTIDE SEQUENCE [LARGE SCALE GENOMIC DNA]</scope>
    <source>
        <strain evidence="13 14">E58</strain>
    </source>
</reference>
<dbReference type="InterPro" id="IPR006009">
    <property type="entry name" value="GlcNAc_MurG"/>
</dbReference>
<dbReference type="GO" id="GO:0071555">
    <property type="term" value="P:cell wall organization"/>
    <property type="evidence" value="ECO:0007669"/>
    <property type="project" value="UniProtKB-KW"/>
</dbReference>
<keyword evidence="6 10" id="KW-0573">Peptidoglycan synthesis</keyword>
<keyword evidence="3 10" id="KW-0328">Glycosyltransferase</keyword>
<feature type="binding site" evidence="10">
    <location>
        <begin position="14"/>
        <end position="16"/>
    </location>
    <ligand>
        <name>UDP-N-acetyl-alpha-D-glucosamine</name>
        <dbReference type="ChEBI" id="CHEBI:57705"/>
    </ligand>
</feature>
<dbReference type="InterPro" id="IPR007235">
    <property type="entry name" value="Glyco_trans_28_C"/>
</dbReference>
<dbReference type="GO" id="GO:0008360">
    <property type="term" value="P:regulation of cell shape"/>
    <property type="evidence" value="ECO:0007669"/>
    <property type="project" value="UniProtKB-KW"/>
</dbReference>
<dbReference type="KEGG" id="cpm:G5S_0128"/>
<keyword evidence="9 10" id="KW-0961">Cell wall biogenesis/degradation</keyword>
<evidence type="ECO:0000256" key="1">
    <source>
        <dbReference type="ARBA" id="ARBA00022475"/>
    </source>
</evidence>
<feature type="domain" description="Glycosyltransferase family 28 N-terminal" evidence="11">
    <location>
        <begin position="7"/>
        <end position="142"/>
    </location>
</feature>
<evidence type="ECO:0000256" key="9">
    <source>
        <dbReference type="ARBA" id="ARBA00023316"/>
    </source>
</evidence>
<dbReference type="GO" id="GO:0009252">
    <property type="term" value="P:peptidoglycan biosynthetic process"/>
    <property type="evidence" value="ECO:0007669"/>
    <property type="project" value="UniProtKB-UniRule"/>
</dbReference>
<protein>
    <recommendedName>
        <fullName evidence="10">UDP-N-acetylglucosamine--N-acetylmuramyl-(pentapeptide) pyrophosphoryl-undecaprenol N-acetylglucosamine transferase</fullName>
        <ecNumber evidence="10">2.4.1.227</ecNumber>
    </recommendedName>
    <alternativeName>
        <fullName evidence="10">Undecaprenyl-PP-MurNAc-pentapeptide-UDPGlcNAc GlcNAc transferase</fullName>
    </alternativeName>
</protein>
<dbReference type="GO" id="GO:0005975">
    <property type="term" value="P:carbohydrate metabolic process"/>
    <property type="evidence" value="ECO:0007669"/>
    <property type="project" value="InterPro"/>
</dbReference>
<dbReference type="SUPFAM" id="SSF53756">
    <property type="entry name" value="UDP-Glycosyltransferase/glycogen phosphorylase"/>
    <property type="match status" value="1"/>
</dbReference>
<dbReference type="Pfam" id="PF03033">
    <property type="entry name" value="Glyco_transf_28"/>
    <property type="match status" value="1"/>
</dbReference>
<evidence type="ECO:0000256" key="6">
    <source>
        <dbReference type="ARBA" id="ARBA00022984"/>
    </source>
</evidence>
<dbReference type="EMBL" id="CP002608">
    <property type="protein sequence ID" value="AEB41155.1"/>
    <property type="molecule type" value="Genomic_DNA"/>
</dbReference>
<keyword evidence="14" id="KW-1185">Reference proteome</keyword>
<keyword evidence="5 10" id="KW-0133">Cell shape</keyword>
<name>A0AA34RCM8_CHLPE</name>
<dbReference type="HAMAP" id="MF_00033">
    <property type="entry name" value="MurG"/>
    <property type="match status" value="1"/>
</dbReference>
<evidence type="ECO:0000313" key="13">
    <source>
        <dbReference type="EMBL" id="AEB41155.1"/>
    </source>
</evidence>
<evidence type="ECO:0000313" key="14">
    <source>
        <dbReference type="Proteomes" id="UP000008305"/>
    </source>
</evidence>
<dbReference type="PANTHER" id="PTHR21015">
    <property type="entry name" value="UDP-N-ACETYLGLUCOSAMINE--N-ACETYLMURAMYL-(PENTAPEPTIDE) PYROPHOSPHORYL-UNDECAPRENOL N-ACETYLGLUCOSAMINE TRANSFERASE 1"/>
    <property type="match status" value="1"/>
</dbReference>
<organism evidence="13 14">
    <name type="scientific">Chlamydia pecorum (strain ATCC VR-628 / DSM 29919 / E58)</name>
    <name type="common">Chlamydophila pecorum</name>
    <dbReference type="NCBI Taxonomy" id="331635"/>
    <lineage>
        <taxon>Bacteria</taxon>
        <taxon>Pseudomonadati</taxon>
        <taxon>Chlamydiota</taxon>
        <taxon>Chlamydiia</taxon>
        <taxon>Chlamydiales</taxon>
        <taxon>Chlamydiaceae</taxon>
        <taxon>Chlamydia/Chlamydophila group</taxon>
        <taxon>Chlamydia</taxon>
    </lineage>
</organism>
<dbReference type="AlphaFoldDB" id="A0AA34RCM8"/>
<feature type="binding site" evidence="10">
    <location>
        <position position="125"/>
    </location>
    <ligand>
        <name>UDP-N-acetyl-alpha-D-glucosamine</name>
        <dbReference type="ChEBI" id="CHEBI:57705"/>
    </ligand>
</feature>
<evidence type="ECO:0000256" key="10">
    <source>
        <dbReference type="HAMAP-Rule" id="MF_00033"/>
    </source>
</evidence>
<evidence type="ECO:0000256" key="7">
    <source>
        <dbReference type="ARBA" id="ARBA00023136"/>
    </source>
</evidence>
<evidence type="ECO:0000256" key="2">
    <source>
        <dbReference type="ARBA" id="ARBA00022618"/>
    </source>
</evidence>
<dbReference type="Proteomes" id="UP000008305">
    <property type="component" value="Chromosome"/>
</dbReference>
<dbReference type="GO" id="GO:0050511">
    <property type="term" value="F:undecaprenyldiphospho-muramoylpentapeptide beta-N-acetylglucosaminyltransferase activity"/>
    <property type="evidence" value="ECO:0007669"/>
    <property type="project" value="UniProtKB-UniRule"/>
</dbReference>
<keyword evidence="7 10" id="KW-0472">Membrane</keyword>
<evidence type="ECO:0000256" key="4">
    <source>
        <dbReference type="ARBA" id="ARBA00022679"/>
    </source>
</evidence>
<sequence length="352" mass="39032">MKGMRKVILAVGGTGGHIVPALATRELFHSKGVETLLIGKGLEGHPVIQDNNVAYREIPSGLPALASPLVMLRRGKAILAGYQHSLKVFREFEPDLVVGFGSYHSLPVVLAAARKGLPMFLHEQNVVPGKVNQLFSRFAKGVGVNFSTTAKRFPCPSREVFVARRTQKQHVQCSGSPRICVVGGSQGARILNQIVPRALCQLRETFPNIHVHHIVGPMGEIRDVEVCYTQGEISHCVKHFETHMLDVLISSDLVISRAGATILDELLWAKTPAIFIPYPGAYGHQQANAQFFVENIRGGEMILETELNEKILVKKVMLALDSQTSEARRQSLCNYEKHRSRISFYQFICEHL</sequence>
<dbReference type="GO" id="GO:0051301">
    <property type="term" value="P:cell division"/>
    <property type="evidence" value="ECO:0007669"/>
    <property type="project" value="UniProtKB-KW"/>
</dbReference>
<dbReference type="EC" id="2.4.1.227" evidence="10"/>
<evidence type="ECO:0000259" key="11">
    <source>
        <dbReference type="Pfam" id="PF03033"/>
    </source>
</evidence>
<dbReference type="InterPro" id="IPR004276">
    <property type="entry name" value="GlycoTrans_28_N"/>
</dbReference>
<keyword evidence="4 10" id="KW-0808">Transferase</keyword>
<evidence type="ECO:0000259" key="12">
    <source>
        <dbReference type="Pfam" id="PF04101"/>
    </source>
</evidence>
<dbReference type="Gene3D" id="3.40.50.2000">
    <property type="entry name" value="Glycogen Phosphorylase B"/>
    <property type="match status" value="2"/>
</dbReference>
<feature type="binding site" evidence="10">
    <location>
        <position position="185"/>
    </location>
    <ligand>
        <name>UDP-N-acetyl-alpha-D-glucosamine</name>
        <dbReference type="ChEBI" id="CHEBI:57705"/>
    </ligand>
</feature>
<evidence type="ECO:0000256" key="8">
    <source>
        <dbReference type="ARBA" id="ARBA00023306"/>
    </source>
</evidence>
<feature type="domain" description="Glycosyl transferase family 28 C-terminal" evidence="12">
    <location>
        <begin position="179"/>
        <end position="330"/>
    </location>
</feature>
<keyword evidence="10" id="KW-0997">Cell inner membrane</keyword>
<dbReference type="CDD" id="cd03785">
    <property type="entry name" value="GT28_MurG"/>
    <property type="match status" value="1"/>
</dbReference>
<comment type="subcellular location">
    <subcellularLocation>
        <location evidence="10">Cell inner membrane</location>
        <topology evidence="10">Peripheral membrane protein</topology>
        <orientation evidence="10">Cytoplasmic side</orientation>
    </subcellularLocation>
</comment>
<proteinExistence type="inferred from homology"/>
<evidence type="ECO:0000256" key="5">
    <source>
        <dbReference type="ARBA" id="ARBA00022960"/>
    </source>
</evidence>
<keyword evidence="1 10" id="KW-1003">Cell membrane</keyword>
<dbReference type="PANTHER" id="PTHR21015:SF22">
    <property type="entry name" value="GLYCOSYLTRANSFERASE"/>
    <property type="match status" value="1"/>
</dbReference>
<gene>
    <name evidence="10 13" type="primary">murG</name>
    <name evidence="13" type="ordered locus">G5S_0128</name>
</gene>
<feature type="binding site" evidence="10">
    <location>
        <position position="286"/>
    </location>
    <ligand>
        <name>UDP-N-acetyl-alpha-D-glucosamine</name>
        <dbReference type="ChEBI" id="CHEBI:57705"/>
    </ligand>
</feature>
<evidence type="ECO:0000256" key="3">
    <source>
        <dbReference type="ARBA" id="ARBA00022676"/>
    </source>
</evidence>